<evidence type="ECO:0000313" key="2">
    <source>
        <dbReference type="Proteomes" id="UP000035909"/>
    </source>
</evidence>
<dbReference type="EMBL" id="LDOU01000007">
    <property type="protein sequence ID" value="KLV09829.1"/>
    <property type="molecule type" value="Genomic_DNA"/>
</dbReference>
<accession>A0A0J1HDX3</accession>
<dbReference type="PATRIC" id="fig|320778.3.peg.1976"/>
<sequence>MIICPKLQTFMLGMRHRFTYYYSLYVRLPFKTKQLPTKSGNLLQYAGIQINGQRASILLKKHIVQQNPLLRKNLLRKTLVEQKPSSRKTIV</sequence>
<proteinExistence type="predicted"/>
<comment type="caution">
    <text evidence="1">The sequence shown here is derived from an EMBL/GenBank/DDBJ whole genome shotgun (WGS) entry which is preliminary data.</text>
</comment>
<dbReference type="Proteomes" id="UP000035909">
    <property type="component" value="Unassembled WGS sequence"/>
</dbReference>
<dbReference type="STRING" id="320778.ABT57_09085"/>
<reference evidence="1 2" key="1">
    <citation type="submission" date="2015-05" db="EMBL/GenBank/DDBJ databases">
        <title>Photobacterium galathea sp. nov.</title>
        <authorList>
            <person name="Machado H."/>
            <person name="Gram L."/>
        </authorList>
    </citation>
    <scope>NUCLEOTIDE SEQUENCE [LARGE SCALE GENOMIC DNA]</scope>
    <source>
        <strain evidence="1 2">DSM 22954</strain>
    </source>
</reference>
<organism evidence="1 2">
    <name type="scientific">Photobacterium ganghwense</name>
    <dbReference type="NCBI Taxonomy" id="320778"/>
    <lineage>
        <taxon>Bacteria</taxon>
        <taxon>Pseudomonadati</taxon>
        <taxon>Pseudomonadota</taxon>
        <taxon>Gammaproteobacteria</taxon>
        <taxon>Vibrionales</taxon>
        <taxon>Vibrionaceae</taxon>
        <taxon>Photobacterium</taxon>
    </lineage>
</organism>
<protein>
    <submittedName>
        <fullName evidence="1">Uncharacterized protein</fullName>
    </submittedName>
</protein>
<dbReference type="AlphaFoldDB" id="A0A0J1HDX3"/>
<evidence type="ECO:0000313" key="1">
    <source>
        <dbReference type="EMBL" id="KLV09829.1"/>
    </source>
</evidence>
<name>A0A0J1HDX3_9GAMM</name>
<keyword evidence="2" id="KW-1185">Reference proteome</keyword>
<gene>
    <name evidence="1" type="ORF">ABT57_09085</name>
</gene>